<dbReference type="InterPro" id="IPR006121">
    <property type="entry name" value="HMA_dom"/>
</dbReference>
<evidence type="ECO:0000313" key="2">
    <source>
        <dbReference type="EMBL" id="KID48336.1"/>
    </source>
</evidence>
<reference evidence="2 3" key="1">
    <citation type="submission" date="2013-08" db="EMBL/GenBank/DDBJ databases">
        <title>An opportunistic ruminal bacterium that causes liver abscesses in cattle.</title>
        <authorList>
            <person name="Benahmed F.H."/>
            <person name="Rasmussen M."/>
            <person name="Harbottle H."/>
            <person name="Soppet D."/>
            <person name="Nagaraja T.G."/>
            <person name="Davidson M."/>
        </authorList>
    </citation>
    <scope>NUCLEOTIDE SEQUENCE [LARGE SCALE GENOMIC DNA]</scope>
    <source>
        <strain evidence="2 3">B35</strain>
    </source>
</reference>
<comment type="caution">
    <text evidence="2">The sequence shown here is derived from an EMBL/GenBank/DDBJ whole genome shotgun (WGS) entry which is preliminary data.</text>
</comment>
<feature type="domain" description="HMA" evidence="1">
    <location>
        <begin position="59"/>
        <end position="122"/>
    </location>
</feature>
<dbReference type="PATRIC" id="fig|1226633.4.peg.2099"/>
<dbReference type="Proteomes" id="UP000031184">
    <property type="component" value="Unassembled WGS sequence"/>
</dbReference>
<name>A0A0B4EGE7_9FUSO</name>
<dbReference type="Gene3D" id="3.30.70.100">
    <property type="match status" value="1"/>
</dbReference>
<dbReference type="CDD" id="cd00371">
    <property type="entry name" value="HMA"/>
    <property type="match status" value="1"/>
</dbReference>
<dbReference type="EMBL" id="AUZI01000026">
    <property type="protein sequence ID" value="KID48336.1"/>
    <property type="molecule type" value="Genomic_DNA"/>
</dbReference>
<evidence type="ECO:0000313" key="3">
    <source>
        <dbReference type="Proteomes" id="UP000031184"/>
    </source>
</evidence>
<accession>A0A0B4EGE7</accession>
<organism evidence="2 3">
    <name type="scientific">Fusobacterium necrophorum subsp. funduliforme B35</name>
    <dbReference type="NCBI Taxonomy" id="1226633"/>
    <lineage>
        <taxon>Bacteria</taxon>
        <taxon>Fusobacteriati</taxon>
        <taxon>Fusobacteriota</taxon>
        <taxon>Fusobacteriia</taxon>
        <taxon>Fusobacteriales</taxon>
        <taxon>Fusobacteriaceae</taxon>
        <taxon>Fusobacterium</taxon>
    </lineage>
</organism>
<dbReference type="PROSITE" id="PS50846">
    <property type="entry name" value="HMA_2"/>
    <property type="match status" value="1"/>
</dbReference>
<dbReference type="SUPFAM" id="SSF55008">
    <property type="entry name" value="HMA, heavy metal-associated domain"/>
    <property type="match status" value="1"/>
</dbReference>
<dbReference type="InterPro" id="IPR036163">
    <property type="entry name" value="HMA_dom_sf"/>
</dbReference>
<sequence length="122" mass="13884">MEIEFSERNNIQIEKREDIGKDIFFFCFVKFVDKKSKIIYNDFSEKMYILNMNEGGKEMKKVLKIDGMGCEHCVKAVTGALSSLEGVSLVEVKIGEATVEVADHYDMKKIQDALDDAGYDLL</sequence>
<gene>
    <name evidence="2" type="ORF">C095_10345</name>
</gene>
<dbReference type="AlphaFoldDB" id="A0A0B4EGE7"/>
<dbReference type="GO" id="GO:0046872">
    <property type="term" value="F:metal ion binding"/>
    <property type="evidence" value="ECO:0007669"/>
    <property type="project" value="InterPro"/>
</dbReference>
<proteinExistence type="predicted"/>
<evidence type="ECO:0000259" key="1">
    <source>
        <dbReference type="PROSITE" id="PS50846"/>
    </source>
</evidence>
<dbReference type="Pfam" id="PF00403">
    <property type="entry name" value="HMA"/>
    <property type="match status" value="1"/>
</dbReference>
<protein>
    <recommendedName>
        <fullName evidence="1">HMA domain-containing protein</fullName>
    </recommendedName>
</protein>